<protein>
    <submittedName>
        <fullName evidence="1">Uncharacterized protein</fullName>
    </submittedName>
</protein>
<name>A0A0B5BEW1_9BACT</name>
<accession>A0A0B5BEW1</accession>
<gene>
    <name evidence="1" type="ORF">GPICK_03770</name>
</gene>
<organism evidence="1 2">
    <name type="scientific">Geobacter pickeringii</name>
    <dbReference type="NCBI Taxonomy" id="345632"/>
    <lineage>
        <taxon>Bacteria</taxon>
        <taxon>Pseudomonadati</taxon>
        <taxon>Thermodesulfobacteriota</taxon>
        <taxon>Desulfuromonadia</taxon>
        <taxon>Geobacterales</taxon>
        <taxon>Geobacteraceae</taxon>
        <taxon>Geobacter</taxon>
    </lineage>
</organism>
<dbReference type="STRING" id="345632.GPICK_03770"/>
<evidence type="ECO:0000313" key="1">
    <source>
        <dbReference type="EMBL" id="AJE02606.1"/>
    </source>
</evidence>
<sequence>MAAPRLHVCIYLQHPFDDCYCMNITGATIPRLLDYCVGDFGSCPIFRKRHRHEKEPAAE</sequence>
<reference evidence="1 2" key="1">
    <citation type="journal article" date="2015" name="Genome Announc.">
        <title>Complete Genome of Geobacter pickeringii G13T, a Metal-Reducing Isolate from Sedimentary Kaolin Deposits.</title>
        <authorList>
            <person name="Badalamenti J.P."/>
            <person name="Bond D.R."/>
        </authorList>
    </citation>
    <scope>NUCLEOTIDE SEQUENCE [LARGE SCALE GENOMIC DNA]</scope>
    <source>
        <strain evidence="1 2">G13</strain>
    </source>
</reference>
<proteinExistence type="predicted"/>
<dbReference type="HOGENOM" id="CLU_2953950_0_0_7"/>
<dbReference type="AlphaFoldDB" id="A0A0B5BEW1"/>
<evidence type="ECO:0000313" key="2">
    <source>
        <dbReference type="Proteomes" id="UP000057609"/>
    </source>
</evidence>
<dbReference type="EMBL" id="CP009788">
    <property type="protein sequence ID" value="AJE02606.1"/>
    <property type="molecule type" value="Genomic_DNA"/>
</dbReference>
<dbReference type="Proteomes" id="UP000057609">
    <property type="component" value="Chromosome"/>
</dbReference>
<keyword evidence="2" id="KW-1185">Reference proteome</keyword>
<dbReference type="KEGG" id="gpi:GPICK_03770"/>